<dbReference type="Proteomes" id="UP000178109">
    <property type="component" value="Unassembled WGS sequence"/>
</dbReference>
<sequence length="209" mass="23326">MPQVKIYNLEGAEVGVLDLDEKVFSETAKPELIYQVVRVMQARARQVLAHTKDRSQVRGGGKKPWKQKGTGRARHGSIRSPIWRGGGVTFGPTKERNFKLTIPRKMVKKALRALLAEKAADNRLIVCDSLSLEKPSTKKMIFFFSQLGLSSKKVLFLSDKGLENAILSVGNLRKITALRLENLNVLDLLSHHSVLLARSSVEKLTKQLS</sequence>
<dbReference type="Gene3D" id="3.40.1370.10">
    <property type="match status" value="1"/>
</dbReference>
<evidence type="ECO:0000256" key="3">
    <source>
        <dbReference type="ARBA" id="ARBA00023274"/>
    </source>
</evidence>
<dbReference type="PANTHER" id="PTHR10746:SF6">
    <property type="entry name" value="LARGE RIBOSOMAL SUBUNIT PROTEIN UL4M"/>
    <property type="match status" value="1"/>
</dbReference>
<evidence type="ECO:0000256" key="4">
    <source>
        <dbReference type="ARBA" id="ARBA00035244"/>
    </source>
</evidence>
<organism evidence="7 8">
    <name type="scientific">Candidatus Komeilibacteria bacterium RIFCSPLOWO2_02_FULL_48_11</name>
    <dbReference type="NCBI Taxonomy" id="1798553"/>
    <lineage>
        <taxon>Bacteria</taxon>
        <taxon>Candidatus Komeiliibacteriota</taxon>
    </lineage>
</organism>
<dbReference type="STRING" id="1798553.A3H70_04495"/>
<dbReference type="GO" id="GO:0005840">
    <property type="term" value="C:ribosome"/>
    <property type="evidence" value="ECO:0007669"/>
    <property type="project" value="UniProtKB-KW"/>
</dbReference>
<keyword evidence="2 5" id="KW-0689">Ribosomal protein</keyword>
<keyword evidence="3 5" id="KW-0687">Ribonucleoprotein</keyword>
<gene>
    <name evidence="5" type="primary">rplD</name>
    <name evidence="7" type="ORF">A3H70_04495</name>
</gene>
<dbReference type="AlphaFoldDB" id="A0A1G2BT55"/>
<name>A0A1G2BT55_9BACT</name>
<evidence type="ECO:0000256" key="5">
    <source>
        <dbReference type="HAMAP-Rule" id="MF_01328"/>
    </source>
</evidence>
<dbReference type="InterPro" id="IPR002136">
    <property type="entry name" value="Ribosomal_uL4"/>
</dbReference>
<feature type="region of interest" description="Disordered" evidence="6">
    <location>
        <begin position="50"/>
        <end position="76"/>
    </location>
</feature>
<dbReference type="NCBIfam" id="TIGR03953">
    <property type="entry name" value="rplD_bact"/>
    <property type="match status" value="1"/>
</dbReference>
<comment type="subunit">
    <text evidence="5">Part of the 50S ribosomal subunit.</text>
</comment>
<feature type="compositionally biased region" description="Basic residues" evidence="6">
    <location>
        <begin position="60"/>
        <end position="76"/>
    </location>
</feature>
<dbReference type="GO" id="GO:0019843">
    <property type="term" value="F:rRNA binding"/>
    <property type="evidence" value="ECO:0007669"/>
    <property type="project" value="UniProtKB-UniRule"/>
</dbReference>
<dbReference type="PANTHER" id="PTHR10746">
    <property type="entry name" value="50S RIBOSOMAL PROTEIN L4"/>
    <property type="match status" value="1"/>
</dbReference>
<comment type="function">
    <text evidence="5">Forms part of the polypeptide exit tunnel.</text>
</comment>
<dbReference type="InterPro" id="IPR023574">
    <property type="entry name" value="Ribosomal_uL4_dom_sf"/>
</dbReference>
<evidence type="ECO:0000256" key="2">
    <source>
        <dbReference type="ARBA" id="ARBA00022980"/>
    </source>
</evidence>
<comment type="function">
    <text evidence="5">One of the primary rRNA binding proteins, this protein initially binds near the 5'-end of the 23S rRNA. It is important during the early stages of 50S assembly. It makes multiple contacts with different domains of the 23S rRNA in the assembled 50S subunit and ribosome.</text>
</comment>
<reference evidence="7 8" key="1">
    <citation type="journal article" date="2016" name="Nat. Commun.">
        <title>Thousands of microbial genomes shed light on interconnected biogeochemical processes in an aquifer system.</title>
        <authorList>
            <person name="Anantharaman K."/>
            <person name="Brown C.T."/>
            <person name="Hug L.A."/>
            <person name="Sharon I."/>
            <person name="Castelle C.J."/>
            <person name="Probst A.J."/>
            <person name="Thomas B.C."/>
            <person name="Singh A."/>
            <person name="Wilkins M.J."/>
            <person name="Karaoz U."/>
            <person name="Brodie E.L."/>
            <person name="Williams K.H."/>
            <person name="Hubbard S.S."/>
            <person name="Banfield J.F."/>
        </authorList>
    </citation>
    <scope>NUCLEOTIDE SEQUENCE [LARGE SCALE GENOMIC DNA]</scope>
</reference>
<dbReference type="GO" id="GO:0006412">
    <property type="term" value="P:translation"/>
    <property type="evidence" value="ECO:0007669"/>
    <property type="project" value="UniProtKB-UniRule"/>
</dbReference>
<evidence type="ECO:0000313" key="8">
    <source>
        <dbReference type="Proteomes" id="UP000178109"/>
    </source>
</evidence>
<keyword evidence="5" id="KW-0694">RNA-binding</keyword>
<keyword evidence="5" id="KW-0699">rRNA-binding</keyword>
<evidence type="ECO:0000313" key="7">
    <source>
        <dbReference type="EMBL" id="OGY92344.1"/>
    </source>
</evidence>
<comment type="similarity">
    <text evidence="1 5">Belongs to the universal ribosomal protein uL4 family.</text>
</comment>
<evidence type="ECO:0000256" key="6">
    <source>
        <dbReference type="SAM" id="MobiDB-lite"/>
    </source>
</evidence>
<dbReference type="SUPFAM" id="SSF52166">
    <property type="entry name" value="Ribosomal protein L4"/>
    <property type="match status" value="1"/>
</dbReference>
<dbReference type="GO" id="GO:1990904">
    <property type="term" value="C:ribonucleoprotein complex"/>
    <property type="evidence" value="ECO:0007669"/>
    <property type="project" value="UniProtKB-KW"/>
</dbReference>
<dbReference type="GO" id="GO:0003735">
    <property type="term" value="F:structural constituent of ribosome"/>
    <property type="evidence" value="ECO:0007669"/>
    <property type="project" value="InterPro"/>
</dbReference>
<dbReference type="EMBL" id="MHKO01000023">
    <property type="protein sequence ID" value="OGY92344.1"/>
    <property type="molecule type" value="Genomic_DNA"/>
</dbReference>
<comment type="caution">
    <text evidence="7">The sequence shown here is derived from an EMBL/GenBank/DDBJ whole genome shotgun (WGS) entry which is preliminary data.</text>
</comment>
<dbReference type="Pfam" id="PF00573">
    <property type="entry name" value="Ribosomal_L4"/>
    <property type="match status" value="1"/>
</dbReference>
<dbReference type="InterPro" id="IPR013005">
    <property type="entry name" value="Ribosomal_uL4-like"/>
</dbReference>
<accession>A0A1G2BT55</accession>
<dbReference type="HAMAP" id="MF_01328_B">
    <property type="entry name" value="Ribosomal_uL4_B"/>
    <property type="match status" value="1"/>
</dbReference>
<evidence type="ECO:0000256" key="1">
    <source>
        <dbReference type="ARBA" id="ARBA00010528"/>
    </source>
</evidence>
<proteinExistence type="inferred from homology"/>
<protein>
    <recommendedName>
        <fullName evidence="4 5">Large ribosomal subunit protein uL4</fullName>
    </recommendedName>
</protein>